<feature type="region of interest" description="Disordered" evidence="1">
    <location>
        <begin position="123"/>
        <end position="148"/>
    </location>
</feature>
<dbReference type="OrthoDB" id="1932581at2759"/>
<gene>
    <name evidence="3" type="primary">LOC111008492</name>
</gene>
<dbReference type="KEGG" id="mcha:111008492"/>
<proteinExistence type="predicted"/>
<dbReference type="Proteomes" id="UP000504603">
    <property type="component" value="Unplaced"/>
</dbReference>
<feature type="compositionally biased region" description="Polar residues" evidence="1">
    <location>
        <begin position="253"/>
        <end position="279"/>
    </location>
</feature>
<dbReference type="PANTHER" id="PTHR33318">
    <property type="entry name" value="ASPARTYL/GLUTAMYL-TRNA(ASN/GLN) AMIDOTRANSFERASE SUBUNIT"/>
    <property type="match status" value="1"/>
</dbReference>
<feature type="compositionally biased region" description="Polar residues" evidence="1">
    <location>
        <begin position="234"/>
        <end position="243"/>
    </location>
</feature>
<evidence type="ECO:0000313" key="3">
    <source>
        <dbReference type="RefSeq" id="XP_022136916.1"/>
    </source>
</evidence>
<protein>
    <submittedName>
        <fullName evidence="3">Protein JASON-like</fullName>
    </submittedName>
</protein>
<dbReference type="PANTHER" id="PTHR33318:SF7">
    <property type="entry name" value="PROTEIN JASON"/>
    <property type="match status" value="1"/>
</dbReference>
<accession>A0A6J1C4V0</accession>
<dbReference type="GeneID" id="111008492"/>
<dbReference type="GO" id="GO:0007142">
    <property type="term" value="P:male meiosis II"/>
    <property type="evidence" value="ECO:0007669"/>
    <property type="project" value="InterPro"/>
</dbReference>
<dbReference type="InterPro" id="IPR039300">
    <property type="entry name" value="JASON"/>
</dbReference>
<evidence type="ECO:0000313" key="2">
    <source>
        <dbReference type="Proteomes" id="UP000504603"/>
    </source>
</evidence>
<feature type="region of interest" description="Disordered" evidence="1">
    <location>
        <begin position="74"/>
        <end position="95"/>
    </location>
</feature>
<reference evidence="3" key="1">
    <citation type="submission" date="2025-08" db="UniProtKB">
        <authorList>
            <consortium name="RefSeq"/>
        </authorList>
    </citation>
    <scope>IDENTIFICATION</scope>
    <source>
        <strain evidence="3">OHB3-1</strain>
    </source>
</reference>
<dbReference type="AlphaFoldDB" id="A0A6J1C4V0"/>
<dbReference type="RefSeq" id="XP_022136916.1">
    <property type="nucleotide sequence ID" value="XM_022281224.1"/>
</dbReference>
<feature type="region of interest" description="Disordered" evidence="1">
    <location>
        <begin position="409"/>
        <end position="430"/>
    </location>
</feature>
<organism evidence="2 3">
    <name type="scientific">Momordica charantia</name>
    <name type="common">Bitter gourd</name>
    <name type="synonym">Balsam pear</name>
    <dbReference type="NCBI Taxonomy" id="3673"/>
    <lineage>
        <taxon>Eukaryota</taxon>
        <taxon>Viridiplantae</taxon>
        <taxon>Streptophyta</taxon>
        <taxon>Embryophyta</taxon>
        <taxon>Tracheophyta</taxon>
        <taxon>Spermatophyta</taxon>
        <taxon>Magnoliopsida</taxon>
        <taxon>eudicotyledons</taxon>
        <taxon>Gunneridae</taxon>
        <taxon>Pentapetalae</taxon>
        <taxon>rosids</taxon>
        <taxon>fabids</taxon>
        <taxon>Cucurbitales</taxon>
        <taxon>Cucurbitaceae</taxon>
        <taxon>Momordiceae</taxon>
        <taxon>Momordica</taxon>
    </lineage>
</organism>
<feature type="compositionally biased region" description="Polar residues" evidence="1">
    <location>
        <begin position="169"/>
        <end position="184"/>
    </location>
</feature>
<feature type="region of interest" description="Disordered" evidence="1">
    <location>
        <begin position="163"/>
        <end position="201"/>
    </location>
</feature>
<name>A0A6J1C4V0_MOMCH</name>
<sequence length="490" mass="54662">MICSQLRRELGFLCRSLVGFLDRSVSRAMGCFLDCFKVRDDRHRRRPYLVSDPSCSKHGAPVVSRNQLSSLFLSEENEDSPRKDTDSKAFGSPGYTKELKDQAKFLKACGTIVETPTEIRKASRKLLDSPRDGRDMEPPKYQSLPNASTETHLDFTHTPAKNLKEWGNESGSAERTPSSCTTSERNTKRISAYPTEGSETGSVITSVAALNSPDNVMTTCRSKSVRFECDINESLSRSSSGNGREQVKEFDSSDSNRSVSKQSPYPTPLQLSDGMQTPGTVFPANLDRGKARIRAQYVYSVMNPVESASQLKALKEQDSYLEGLSREMRESLEEPEIMTPMPERNVKANTHEDLMVEASLSAWLKPVAIQDDGSKKFGAEYRPNRVGRTAGDRPIIGMVAAHWNEDEPAQVSPKEWDGNGIPNSTNKYKEDQKVSWHATPFEERLEKALSEESIVTRKNFQGKLVAFDEEDDTALSRLQSSIQPSSVVSY</sequence>
<feature type="compositionally biased region" description="Basic and acidic residues" evidence="1">
    <location>
        <begin position="123"/>
        <end position="138"/>
    </location>
</feature>
<evidence type="ECO:0000256" key="1">
    <source>
        <dbReference type="SAM" id="MobiDB-lite"/>
    </source>
</evidence>
<keyword evidence="2" id="KW-1185">Reference proteome</keyword>
<feature type="region of interest" description="Disordered" evidence="1">
    <location>
        <begin position="234"/>
        <end position="281"/>
    </location>
</feature>